<evidence type="ECO:0000256" key="1">
    <source>
        <dbReference type="ARBA" id="ARBA00010515"/>
    </source>
</evidence>
<keyword evidence="4" id="KW-1185">Reference proteome</keyword>
<dbReference type="InterPro" id="IPR050466">
    <property type="entry name" value="Carboxylest/Gibb_receptor"/>
</dbReference>
<name>A0ABU6WDZ1_9FABA</name>
<reference evidence="3 4" key="1">
    <citation type="journal article" date="2023" name="Plants (Basel)">
        <title>Bridging the Gap: Combining Genomics and Transcriptomics Approaches to Understand Stylosanthes scabra, an Orphan Legume from the Brazilian Caatinga.</title>
        <authorList>
            <person name="Ferreira-Neto J.R.C."/>
            <person name="da Silva M.D."/>
            <person name="Binneck E."/>
            <person name="de Melo N.F."/>
            <person name="da Silva R.H."/>
            <person name="de Melo A.L.T.M."/>
            <person name="Pandolfi V."/>
            <person name="Bustamante F.O."/>
            <person name="Brasileiro-Vidal A.C."/>
            <person name="Benko-Iseppon A.M."/>
        </authorList>
    </citation>
    <scope>NUCLEOTIDE SEQUENCE [LARGE SCALE GENOMIC DNA]</scope>
    <source>
        <tissue evidence="3">Leaves</tissue>
    </source>
</reference>
<dbReference type="Pfam" id="PF07859">
    <property type="entry name" value="Abhydrolase_3"/>
    <property type="match status" value="1"/>
</dbReference>
<dbReference type="InterPro" id="IPR013094">
    <property type="entry name" value="AB_hydrolase_3"/>
</dbReference>
<comment type="caution">
    <text evidence="3">The sequence shown here is derived from an EMBL/GenBank/DDBJ whole genome shotgun (WGS) entry which is preliminary data.</text>
</comment>
<protein>
    <recommendedName>
        <fullName evidence="2">Alpha/beta hydrolase fold-3 domain-containing protein</fullName>
    </recommendedName>
</protein>
<evidence type="ECO:0000313" key="3">
    <source>
        <dbReference type="EMBL" id="MED6184072.1"/>
    </source>
</evidence>
<evidence type="ECO:0000313" key="4">
    <source>
        <dbReference type="Proteomes" id="UP001341840"/>
    </source>
</evidence>
<dbReference type="PANTHER" id="PTHR23024:SF384">
    <property type="entry name" value="2-HYDROXYISOFLAVANONE DEHYDRATASE"/>
    <property type="match status" value="1"/>
</dbReference>
<dbReference type="SUPFAM" id="SSF53474">
    <property type="entry name" value="alpha/beta-Hydrolases"/>
    <property type="match status" value="1"/>
</dbReference>
<dbReference type="Proteomes" id="UP001341840">
    <property type="component" value="Unassembled WGS sequence"/>
</dbReference>
<accession>A0ABU6WDZ1</accession>
<dbReference type="InterPro" id="IPR029058">
    <property type="entry name" value="AB_hydrolase_fold"/>
</dbReference>
<dbReference type="EMBL" id="JASCZI010181500">
    <property type="protein sequence ID" value="MED6184072.1"/>
    <property type="molecule type" value="Genomic_DNA"/>
</dbReference>
<organism evidence="3 4">
    <name type="scientific">Stylosanthes scabra</name>
    <dbReference type="NCBI Taxonomy" id="79078"/>
    <lineage>
        <taxon>Eukaryota</taxon>
        <taxon>Viridiplantae</taxon>
        <taxon>Streptophyta</taxon>
        <taxon>Embryophyta</taxon>
        <taxon>Tracheophyta</taxon>
        <taxon>Spermatophyta</taxon>
        <taxon>Magnoliopsida</taxon>
        <taxon>eudicotyledons</taxon>
        <taxon>Gunneridae</taxon>
        <taxon>Pentapetalae</taxon>
        <taxon>rosids</taxon>
        <taxon>fabids</taxon>
        <taxon>Fabales</taxon>
        <taxon>Fabaceae</taxon>
        <taxon>Papilionoideae</taxon>
        <taxon>50 kb inversion clade</taxon>
        <taxon>dalbergioids sensu lato</taxon>
        <taxon>Dalbergieae</taxon>
        <taxon>Pterocarpus clade</taxon>
        <taxon>Stylosanthes</taxon>
    </lineage>
</organism>
<gene>
    <name evidence="3" type="ORF">PIB30_043837</name>
</gene>
<dbReference type="Gene3D" id="3.40.50.1820">
    <property type="entry name" value="alpha/beta hydrolase"/>
    <property type="match status" value="1"/>
</dbReference>
<comment type="similarity">
    <text evidence="1">Belongs to the 'GDXG' lipolytic enzyme family.</text>
</comment>
<dbReference type="PANTHER" id="PTHR23024">
    <property type="entry name" value="ARYLACETAMIDE DEACETYLASE"/>
    <property type="match status" value="1"/>
</dbReference>
<proteinExistence type="inferred from homology"/>
<sequence length="339" mass="37213">MESTEGSNTNSYSNSMKQIVLQIPTFINVYNDGTVERLRNMPRAPPSLNDPATAVSSKDIVFSINPLLAARLYLPKLNATDKKLPVLVYFHGGALCGESAFAEHHHEYCNLVASQANVLIVSVEHRKAPEHYLPAAYDDCWAGLKWAASHANANASQNSHIISEPWFINHGDFNKVFIGGDSSGGNLVHNVAMRAGVEPLPNGVKVHGAFMNHPYFCGSKPIGSEPVEGFEQTLPYMAWGVVYPDAPGGIDNPMVNPMAPGAPSLANLGCSKMFISVAGDDQLFRDRAVLYYEAVRGSGWKGQVQLFEEKGEQHVYYMFHPHTDKGKRLIKQVADFLKQ</sequence>
<feature type="domain" description="Alpha/beta hydrolase fold-3" evidence="2">
    <location>
        <begin position="87"/>
        <end position="317"/>
    </location>
</feature>
<evidence type="ECO:0000259" key="2">
    <source>
        <dbReference type="Pfam" id="PF07859"/>
    </source>
</evidence>